<keyword evidence="3" id="KW-1185">Reference proteome</keyword>
<dbReference type="InterPro" id="IPR019734">
    <property type="entry name" value="TPR_rpt"/>
</dbReference>
<dbReference type="Proteomes" id="UP001596512">
    <property type="component" value="Unassembled WGS sequence"/>
</dbReference>
<gene>
    <name evidence="2" type="ORF">ACFQV2_18150</name>
</gene>
<protein>
    <submittedName>
        <fullName evidence="2">Tetratricopeptide repeat protein</fullName>
    </submittedName>
</protein>
<accession>A0ABW2TN77</accession>
<dbReference type="SMART" id="SM00028">
    <property type="entry name" value="TPR"/>
    <property type="match status" value="3"/>
</dbReference>
<evidence type="ECO:0000256" key="1">
    <source>
        <dbReference type="PROSITE-ProRule" id="PRU00339"/>
    </source>
</evidence>
<dbReference type="Gene3D" id="1.10.10.10">
    <property type="entry name" value="Winged helix-like DNA-binding domain superfamily/Winged helix DNA-binding domain"/>
    <property type="match status" value="1"/>
</dbReference>
<dbReference type="SUPFAM" id="SSF48452">
    <property type="entry name" value="TPR-like"/>
    <property type="match status" value="2"/>
</dbReference>
<dbReference type="InterPro" id="IPR011990">
    <property type="entry name" value="TPR-like_helical_dom_sf"/>
</dbReference>
<dbReference type="PROSITE" id="PS50005">
    <property type="entry name" value="TPR"/>
    <property type="match status" value="1"/>
</dbReference>
<dbReference type="Gene3D" id="1.25.40.10">
    <property type="entry name" value="Tetratricopeptide repeat domain"/>
    <property type="match status" value="1"/>
</dbReference>
<name>A0ABW2TN77_9PSEU</name>
<proteinExistence type="predicted"/>
<reference evidence="3" key="1">
    <citation type="journal article" date="2019" name="Int. J. Syst. Evol. Microbiol.">
        <title>The Global Catalogue of Microorganisms (GCM) 10K type strain sequencing project: providing services to taxonomists for standard genome sequencing and annotation.</title>
        <authorList>
            <consortium name="The Broad Institute Genomics Platform"/>
            <consortium name="The Broad Institute Genome Sequencing Center for Infectious Disease"/>
            <person name="Wu L."/>
            <person name="Ma J."/>
        </authorList>
    </citation>
    <scope>NUCLEOTIDE SEQUENCE [LARGE SCALE GENOMIC DNA]</scope>
    <source>
        <strain evidence="3">JCM 17695</strain>
    </source>
</reference>
<evidence type="ECO:0000313" key="2">
    <source>
        <dbReference type="EMBL" id="MFC7615144.1"/>
    </source>
</evidence>
<keyword evidence="1" id="KW-0802">TPR repeat</keyword>
<dbReference type="EMBL" id="JBHTEY010000004">
    <property type="protein sequence ID" value="MFC7615144.1"/>
    <property type="molecule type" value="Genomic_DNA"/>
</dbReference>
<sequence length="423" mass="45353">MGELRTGGRDVAAALHLSYRELEPAQQRMFRLLGAHPGPVTAPAAAALADLPVPVAERLLEDLVDAHLLDLTDARAYRMHDLLAEHARGLADPEATTGFTRLLDYYRAGGDARWYATERAALPAIVERALEQRHDEAAWQVADRAAAHLRGPEALGIAEAATRAARRTGNPAALHRALGHLADAHWDRGDLSAALACTRSRFRLTAAAPDRASALSRLGSLHAMSGRYRASITCYRRALTLTEDEDDLTGRVLANLSHSLEVLGDLRTALRSARRSREIAAATGNRVHTVLSTAQEALVLARTGDHRTAERLALDAVHDAEDLDFALAWAHTDGAEVLLITGKPALARAHAERACAVLERAHHPLLFTMAANTYGAACLRTDDPAAALAQHRLARATAERTGYVVQAERAAAGMALAEAALSA</sequence>
<dbReference type="InterPro" id="IPR036388">
    <property type="entry name" value="WH-like_DNA-bd_sf"/>
</dbReference>
<comment type="caution">
    <text evidence="2">The sequence shown here is derived from an EMBL/GenBank/DDBJ whole genome shotgun (WGS) entry which is preliminary data.</text>
</comment>
<evidence type="ECO:0000313" key="3">
    <source>
        <dbReference type="Proteomes" id="UP001596512"/>
    </source>
</evidence>
<organism evidence="2 3">
    <name type="scientific">Actinokineospora soli</name>
    <dbReference type="NCBI Taxonomy" id="1048753"/>
    <lineage>
        <taxon>Bacteria</taxon>
        <taxon>Bacillati</taxon>
        <taxon>Actinomycetota</taxon>
        <taxon>Actinomycetes</taxon>
        <taxon>Pseudonocardiales</taxon>
        <taxon>Pseudonocardiaceae</taxon>
        <taxon>Actinokineospora</taxon>
    </lineage>
</organism>
<dbReference type="Pfam" id="PF13424">
    <property type="entry name" value="TPR_12"/>
    <property type="match status" value="1"/>
</dbReference>
<feature type="repeat" description="TPR" evidence="1">
    <location>
        <begin position="212"/>
        <end position="245"/>
    </location>
</feature>